<evidence type="ECO:0000256" key="1">
    <source>
        <dbReference type="SAM" id="MobiDB-lite"/>
    </source>
</evidence>
<organism evidence="2 3">
    <name type="scientific">Sedimenticola thiotaurini</name>
    <dbReference type="NCBI Taxonomy" id="1543721"/>
    <lineage>
        <taxon>Bacteria</taxon>
        <taxon>Pseudomonadati</taxon>
        <taxon>Pseudomonadota</taxon>
        <taxon>Gammaproteobacteria</taxon>
        <taxon>Chromatiales</taxon>
        <taxon>Sedimenticolaceae</taxon>
        <taxon>Sedimenticola</taxon>
    </lineage>
</organism>
<reference evidence="2 3" key="1">
    <citation type="journal article" date="2015" name="Genome Announc.">
        <title>Complete Genome Sequence of Sedimenticola thiotaurini Strain SIP-G1, a Polyphosphate- and Polyhydroxyalkanoate-Accumulating Sulfur-Oxidizing Gammaproteobacterium Isolated from Salt Marsh Sediments.</title>
        <authorList>
            <person name="Flood B.E."/>
            <person name="Jones D.S."/>
            <person name="Bailey J.V."/>
        </authorList>
    </citation>
    <scope>NUCLEOTIDE SEQUENCE [LARGE SCALE GENOMIC DNA]</scope>
    <source>
        <strain evidence="2 3">SIP-G1</strain>
    </source>
</reference>
<sequence>MELSNASLLSNRETTPTRNGGTINSLAEARDLVVQIKAQIESAGAEALKSHGLLESGSTTTLLDTSAA</sequence>
<name>A0A0F7JX98_9GAMM</name>
<feature type="region of interest" description="Disordered" evidence="1">
    <location>
        <begin position="1"/>
        <end position="24"/>
    </location>
</feature>
<dbReference type="Proteomes" id="UP000034410">
    <property type="component" value="Chromosome"/>
</dbReference>
<dbReference type="AlphaFoldDB" id="A0A0F7JX98"/>
<keyword evidence="3" id="KW-1185">Reference proteome</keyword>
<protein>
    <submittedName>
        <fullName evidence="2">Uncharacterized protein</fullName>
    </submittedName>
</protein>
<evidence type="ECO:0000313" key="3">
    <source>
        <dbReference type="Proteomes" id="UP000034410"/>
    </source>
</evidence>
<dbReference type="KEGG" id="seds:AAY24_07745"/>
<proteinExistence type="predicted"/>
<accession>A0A0F7JX98</accession>
<gene>
    <name evidence="2" type="ORF">AAY24_07745</name>
</gene>
<evidence type="ECO:0000313" key="2">
    <source>
        <dbReference type="EMBL" id="AKH20257.1"/>
    </source>
</evidence>
<dbReference type="EMBL" id="CP011412">
    <property type="protein sequence ID" value="AKH20257.1"/>
    <property type="molecule type" value="Genomic_DNA"/>
</dbReference>